<keyword evidence="2" id="KW-0472">Membrane</keyword>
<evidence type="ECO:0000313" key="4">
    <source>
        <dbReference type="Proteomes" id="UP001348817"/>
    </source>
</evidence>
<keyword evidence="4" id="KW-1185">Reference proteome</keyword>
<gene>
    <name evidence="3" type="ORF">FUAX_21140</name>
</gene>
<dbReference type="RefSeq" id="WP_338391279.1">
    <property type="nucleotide sequence ID" value="NZ_AP025314.1"/>
</dbReference>
<feature type="transmembrane region" description="Helical" evidence="2">
    <location>
        <begin position="69"/>
        <end position="86"/>
    </location>
</feature>
<reference evidence="3 4" key="1">
    <citation type="submission" date="2021-12" db="EMBL/GenBank/DDBJ databases">
        <title>Genome sequencing of bacteria with rrn-lacking chromosome and rrn-plasmid.</title>
        <authorList>
            <person name="Anda M."/>
            <person name="Iwasaki W."/>
        </authorList>
    </citation>
    <scope>NUCLEOTIDE SEQUENCE [LARGE SCALE GENOMIC DNA]</scope>
    <source>
        <strain evidence="3 4">DSM 100852</strain>
    </source>
</reference>
<feature type="region of interest" description="Disordered" evidence="1">
    <location>
        <begin position="1"/>
        <end position="50"/>
    </location>
</feature>
<dbReference type="AlphaFoldDB" id="A0AAU9CWB2"/>
<protein>
    <recommendedName>
        <fullName evidence="5">Transmembrane protein</fullName>
    </recommendedName>
</protein>
<name>A0AAU9CWB2_9BACT</name>
<dbReference type="Proteomes" id="UP001348817">
    <property type="component" value="Chromosome"/>
</dbReference>
<evidence type="ECO:0000313" key="3">
    <source>
        <dbReference type="EMBL" id="BDD09682.1"/>
    </source>
</evidence>
<dbReference type="EMBL" id="AP025314">
    <property type="protein sequence ID" value="BDD09682.1"/>
    <property type="molecule type" value="Genomic_DNA"/>
</dbReference>
<keyword evidence="2" id="KW-1133">Transmembrane helix</keyword>
<organism evidence="3 4">
    <name type="scientific">Fulvitalea axinellae</name>
    <dbReference type="NCBI Taxonomy" id="1182444"/>
    <lineage>
        <taxon>Bacteria</taxon>
        <taxon>Pseudomonadati</taxon>
        <taxon>Bacteroidota</taxon>
        <taxon>Cytophagia</taxon>
        <taxon>Cytophagales</taxon>
        <taxon>Persicobacteraceae</taxon>
        <taxon>Fulvitalea</taxon>
    </lineage>
</organism>
<evidence type="ECO:0000256" key="1">
    <source>
        <dbReference type="SAM" id="MobiDB-lite"/>
    </source>
</evidence>
<feature type="compositionally biased region" description="Basic residues" evidence="1">
    <location>
        <begin position="31"/>
        <end position="40"/>
    </location>
</feature>
<feature type="compositionally biased region" description="Polar residues" evidence="1">
    <location>
        <begin position="11"/>
        <end position="27"/>
    </location>
</feature>
<accession>A0AAU9CWB2</accession>
<evidence type="ECO:0000256" key="2">
    <source>
        <dbReference type="SAM" id="Phobius"/>
    </source>
</evidence>
<proteinExistence type="predicted"/>
<evidence type="ECO:0008006" key="5">
    <source>
        <dbReference type="Google" id="ProtNLM"/>
    </source>
</evidence>
<keyword evidence="2" id="KW-0812">Transmembrane</keyword>
<sequence>MGYMGFGMSKGANSARPNQAFESTSDYRSAPSKHKHKKPSKPSPTDPSVLAKIREDAVKANRKRLLTKIALFSLISFSLILFFYFVS</sequence>
<dbReference type="KEGG" id="fax:FUAX_21140"/>